<dbReference type="Proteomes" id="UP000053766">
    <property type="component" value="Unassembled WGS sequence"/>
</dbReference>
<accession>A0A0D8X7F5</accession>
<dbReference type="InterPro" id="IPR014782">
    <property type="entry name" value="Peptidase_M1_dom"/>
</dbReference>
<evidence type="ECO:0000313" key="2">
    <source>
        <dbReference type="EMBL" id="KJH40480.1"/>
    </source>
</evidence>
<reference evidence="2 3" key="1">
    <citation type="submission" date="2013-11" db="EMBL/GenBank/DDBJ databases">
        <title>Draft genome of the bovine lungworm Dictyocaulus viviparus.</title>
        <authorList>
            <person name="Mitreva M."/>
        </authorList>
    </citation>
    <scope>NUCLEOTIDE SEQUENCE [LARGE SCALE GENOMIC DNA]</scope>
    <source>
        <strain evidence="2 3">HannoverDv2000</strain>
    </source>
</reference>
<dbReference type="InterPro" id="IPR027268">
    <property type="entry name" value="Peptidase_M4/M1_CTD_sf"/>
</dbReference>
<dbReference type="OrthoDB" id="8182982at2759"/>
<organism evidence="2 3">
    <name type="scientific">Dictyocaulus viviparus</name>
    <name type="common">Bovine lungworm</name>
    <dbReference type="NCBI Taxonomy" id="29172"/>
    <lineage>
        <taxon>Eukaryota</taxon>
        <taxon>Metazoa</taxon>
        <taxon>Ecdysozoa</taxon>
        <taxon>Nematoda</taxon>
        <taxon>Chromadorea</taxon>
        <taxon>Rhabditida</taxon>
        <taxon>Rhabditina</taxon>
        <taxon>Rhabditomorpha</taxon>
        <taxon>Strongyloidea</taxon>
        <taxon>Metastrongylidae</taxon>
        <taxon>Dictyocaulus</taxon>
    </lineage>
</organism>
<dbReference type="Gene3D" id="1.10.390.10">
    <property type="entry name" value="Neutral Protease Domain 2"/>
    <property type="match status" value="1"/>
</dbReference>
<sequence length="149" mass="16809">LSRKTSFGVTVNVYATSHAISRRVLNIAIASFELLNSIMEIPLSLNKVDFVILSNYDGGMGNWGHVLLSEDLAISEDEAHLSYVIARELVYQWIGDKSTIDSWQWICLQRIKLTTILEFRVKALHQTAEIQKLDGARSFRGITLSSYCC</sequence>
<dbReference type="GO" id="GO:0008270">
    <property type="term" value="F:zinc ion binding"/>
    <property type="evidence" value="ECO:0007669"/>
    <property type="project" value="InterPro"/>
</dbReference>
<dbReference type="PANTHER" id="PTHR11533:SF257">
    <property type="entry name" value="PEPTIDASE_M1 DOMAIN-CONTAINING PROTEIN"/>
    <property type="match status" value="1"/>
</dbReference>
<proteinExistence type="predicted"/>
<dbReference type="GO" id="GO:0005615">
    <property type="term" value="C:extracellular space"/>
    <property type="evidence" value="ECO:0007669"/>
    <property type="project" value="TreeGrafter"/>
</dbReference>
<gene>
    <name evidence="2" type="ORF">DICVIV_13564</name>
</gene>
<dbReference type="Pfam" id="PF01433">
    <property type="entry name" value="Peptidase_M1"/>
    <property type="match status" value="1"/>
</dbReference>
<dbReference type="MEROPS" id="M01.A20"/>
<feature type="domain" description="Peptidase M1 membrane alanine aminopeptidase" evidence="1">
    <location>
        <begin position="25"/>
        <end position="109"/>
    </location>
</feature>
<evidence type="ECO:0000259" key="1">
    <source>
        <dbReference type="Pfam" id="PF01433"/>
    </source>
</evidence>
<dbReference type="InterPro" id="IPR050344">
    <property type="entry name" value="Peptidase_M1_aminopeptidases"/>
</dbReference>
<dbReference type="EMBL" id="KN717175">
    <property type="protein sequence ID" value="KJH40480.1"/>
    <property type="molecule type" value="Genomic_DNA"/>
</dbReference>
<dbReference type="GO" id="GO:0070006">
    <property type="term" value="F:metalloaminopeptidase activity"/>
    <property type="evidence" value="ECO:0007669"/>
    <property type="project" value="TreeGrafter"/>
</dbReference>
<dbReference type="GO" id="GO:0016020">
    <property type="term" value="C:membrane"/>
    <property type="evidence" value="ECO:0007669"/>
    <property type="project" value="TreeGrafter"/>
</dbReference>
<dbReference type="GO" id="GO:0042277">
    <property type="term" value="F:peptide binding"/>
    <property type="evidence" value="ECO:0007669"/>
    <property type="project" value="TreeGrafter"/>
</dbReference>
<dbReference type="GO" id="GO:0006508">
    <property type="term" value="P:proteolysis"/>
    <property type="evidence" value="ECO:0007669"/>
    <property type="project" value="TreeGrafter"/>
</dbReference>
<dbReference type="SUPFAM" id="SSF55486">
    <property type="entry name" value="Metalloproteases ('zincins'), catalytic domain"/>
    <property type="match status" value="1"/>
</dbReference>
<feature type="non-terminal residue" evidence="2">
    <location>
        <position position="1"/>
    </location>
</feature>
<evidence type="ECO:0000313" key="3">
    <source>
        <dbReference type="Proteomes" id="UP000053766"/>
    </source>
</evidence>
<protein>
    <recommendedName>
        <fullName evidence="1">Peptidase M1 membrane alanine aminopeptidase domain-containing protein</fullName>
    </recommendedName>
</protein>
<dbReference type="GO" id="GO:0005737">
    <property type="term" value="C:cytoplasm"/>
    <property type="evidence" value="ECO:0007669"/>
    <property type="project" value="TreeGrafter"/>
</dbReference>
<dbReference type="STRING" id="29172.A0A0D8X7F5"/>
<dbReference type="AlphaFoldDB" id="A0A0D8X7F5"/>
<reference evidence="3" key="2">
    <citation type="journal article" date="2016" name="Sci. Rep.">
        <title>Dictyocaulus viviparus genome, variome and transcriptome elucidate lungworm biology and support future intervention.</title>
        <authorList>
            <person name="McNulty S.N."/>
            <person name="Strube C."/>
            <person name="Rosa B.A."/>
            <person name="Martin J.C."/>
            <person name="Tyagi R."/>
            <person name="Choi Y.J."/>
            <person name="Wang Q."/>
            <person name="Hallsworth Pepin K."/>
            <person name="Zhang X."/>
            <person name="Ozersky P."/>
            <person name="Wilson R.K."/>
            <person name="Sternberg P.W."/>
            <person name="Gasser R.B."/>
            <person name="Mitreva M."/>
        </authorList>
    </citation>
    <scope>NUCLEOTIDE SEQUENCE [LARGE SCALE GENOMIC DNA]</scope>
    <source>
        <strain evidence="3">HannoverDv2000</strain>
    </source>
</reference>
<keyword evidence="3" id="KW-1185">Reference proteome</keyword>
<dbReference type="PANTHER" id="PTHR11533">
    <property type="entry name" value="PROTEASE M1 ZINC METALLOPROTEASE"/>
    <property type="match status" value="1"/>
</dbReference>
<name>A0A0D8X7F5_DICVI</name>
<dbReference type="GO" id="GO:0043171">
    <property type="term" value="P:peptide catabolic process"/>
    <property type="evidence" value="ECO:0007669"/>
    <property type="project" value="TreeGrafter"/>
</dbReference>